<sequence>MKSGSFDNYEGMIPIGRIIKPHGLRGEVKAKIAIDNDEVFRKFKNAVLSANETSLVKVRIDGSRKAVKGWILHFEGFENLSQVERLCGYYIYVERDYLPELVEGEYYFFQVLGCQVWNESGDFVGTVEDIIETGSNDVMVIRRQDGFNIHEELIPLIKDYIVSMDFERKIVIARSLDYEEVR</sequence>
<evidence type="ECO:0000256" key="2">
    <source>
        <dbReference type="ARBA" id="ARBA00022517"/>
    </source>
</evidence>
<dbReference type="Pfam" id="PF01782">
    <property type="entry name" value="RimM"/>
    <property type="match status" value="1"/>
</dbReference>
<gene>
    <name evidence="5 8" type="primary">rimM</name>
    <name evidence="8" type="ORF">MESINF_1816</name>
</gene>
<evidence type="ECO:0000256" key="1">
    <source>
        <dbReference type="ARBA" id="ARBA00022490"/>
    </source>
</evidence>
<dbReference type="AlphaFoldDB" id="A0A7Z7LG54"/>
<dbReference type="Proteomes" id="UP000250796">
    <property type="component" value="Chromosome MESINF"/>
</dbReference>
<dbReference type="Pfam" id="PF24986">
    <property type="entry name" value="PRC_RimM"/>
    <property type="match status" value="1"/>
</dbReference>
<dbReference type="Gene3D" id="2.40.30.60">
    <property type="entry name" value="RimM"/>
    <property type="match status" value="1"/>
</dbReference>
<evidence type="ECO:0000259" key="7">
    <source>
        <dbReference type="Pfam" id="PF24986"/>
    </source>
</evidence>
<dbReference type="InterPro" id="IPR002676">
    <property type="entry name" value="RimM_N"/>
</dbReference>
<keyword evidence="2 5" id="KW-0690">Ribosome biogenesis</keyword>
<evidence type="ECO:0000256" key="5">
    <source>
        <dbReference type="HAMAP-Rule" id="MF_00014"/>
    </source>
</evidence>
<dbReference type="InterPro" id="IPR036976">
    <property type="entry name" value="RimM_N_sf"/>
</dbReference>
<dbReference type="PANTHER" id="PTHR33692:SF1">
    <property type="entry name" value="RIBOSOME MATURATION FACTOR RIMM"/>
    <property type="match status" value="1"/>
</dbReference>
<dbReference type="InterPro" id="IPR011961">
    <property type="entry name" value="RimM"/>
</dbReference>
<evidence type="ECO:0000313" key="9">
    <source>
        <dbReference type="Proteomes" id="UP000250796"/>
    </source>
</evidence>
<dbReference type="RefSeq" id="WP_169699430.1">
    <property type="nucleotide sequence ID" value="NZ_LS974202.1"/>
</dbReference>
<keyword evidence="9" id="KW-1185">Reference proteome</keyword>
<evidence type="ECO:0000256" key="4">
    <source>
        <dbReference type="ARBA" id="ARBA00023186"/>
    </source>
</evidence>
<dbReference type="GO" id="GO:0043022">
    <property type="term" value="F:ribosome binding"/>
    <property type="evidence" value="ECO:0007669"/>
    <property type="project" value="InterPro"/>
</dbReference>
<keyword evidence="1 5" id="KW-0963">Cytoplasm</keyword>
<comment type="similarity">
    <text evidence="5">Belongs to the RimM family.</text>
</comment>
<dbReference type="NCBIfam" id="TIGR02273">
    <property type="entry name" value="16S_RimM"/>
    <property type="match status" value="1"/>
</dbReference>
<dbReference type="InterPro" id="IPR011033">
    <property type="entry name" value="PRC_barrel-like_sf"/>
</dbReference>
<protein>
    <recommendedName>
        <fullName evidence="5">Ribosome maturation factor RimM</fullName>
    </recommendedName>
</protein>
<name>A0A7Z7LG54_9BACT</name>
<comment type="domain">
    <text evidence="5">The PRC barrel domain binds ribosomal protein uS19.</text>
</comment>
<feature type="domain" description="Ribosome maturation factor RimM PRC barrel" evidence="7">
    <location>
        <begin position="110"/>
        <end position="172"/>
    </location>
</feature>
<comment type="subunit">
    <text evidence="5">Binds ribosomal protein uS19.</text>
</comment>
<comment type="function">
    <text evidence="5">An accessory protein needed during the final step in the assembly of 30S ribosomal subunit, possibly for assembly of the head region. Essential for efficient processing of 16S rRNA. May be needed both before and after RbfA during the maturation of 16S rRNA. It has affinity for free ribosomal 30S subunits but not for 70S ribosomes.</text>
</comment>
<dbReference type="SUPFAM" id="SSF50447">
    <property type="entry name" value="Translation proteins"/>
    <property type="match status" value="1"/>
</dbReference>
<accession>A0A7Z7LG54</accession>
<feature type="domain" description="RimM N-terminal" evidence="6">
    <location>
        <begin position="15"/>
        <end position="96"/>
    </location>
</feature>
<dbReference type="KEGG" id="minf:MESINF_1816"/>
<dbReference type="InterPro" id="IPR056792">
    <property type="entry name" value="PRC_RimM"/>
</dbReference>
<organism evidence="8 9">
    <name type="scientific">Mesotoga infera</name>
    <dbReference type="NCBI Taxonomy" id="1236046"/>
    <lineage>
        <taxon>Bacteria</taxon>
        <taxon>Thermotogati</taxon>
        <taxon>Thermotogota</taxon>
        <taxon>Thermotogae</taxon>
        <taxon>Kosmotogales</taxon>
        <taxon>Kosmotogaceae</taxon>
        <taxon>Mesotoga</taxon>
    </lineage>
</organism>
<dbReference type="GO" id="GO:0042274">
    <property type="term" value="P:ribosomal small subunit biogenesis"/>
    <property type="evidence" value="ECO:0007669"/>
    <property type="project" value="UniProtKB-UniRule"/>
</dbReference>
<keyword evidence="4 5" id="KW-0143">Chaperone</keyword>
<dbReference type="PANTHER" id="PTHR33692">
    <property type="entry name" value="RIBOSOME MATURATION FACTOR RIMM"/>
    <property type="match status" value="1"/>
</dbReference>
<evidence type="ECO:0000313" key="8">
    <source>
        <dbReference type="EMBL" id="SSC13260.1"/>
    </source>
</evidence>
<dbReference type="SUPFAM" id="SSF50346">
    <property type="entry name" value="PRC-barrel domain"/>
    <property type="match status" value="1"/>
</dbReference>
<dbReference type="InterPro" id="IPR009000">
    <property type="entry name" value="Transl_B-barrel_sf"/>
</dbReference>
<evidence type="ECO:0000256" key="3">
    <source>
        <dbReference type="ARBA" id="ARBA00022552"/>
    </source>
</evidence>
<comment type="subcellular location">
    <subcellularLocation>
        <location evidence="5">Cytoplasm</location>
    </subcellularLocation>
</comment>
<dbReference type="GO" id="GO:0005840">
    <property type="term" value="C:ribosome"/>
    <property type="evidence" value="ECO:0007669"/>
    <property type="project" value="InterPro"/>
</dbReference>
<proteinExistence type="inferred from homology"/>
<dbReference type="GO" id="GO:0005737">
    <property type="term" value="C:cytoplasm"/>
    <property type="evidence" value="ECO:0007669"/>
    <property type="project" value="UniProtKB-SubCell"/>
</dbReference>
<dbReference type="HAMAP" id="MF_00014">
    <property type="entry name" value="Ribosome_mat_RimM"/>
    <property type="match status" value="1"/>
</dbReference>
<evidence type="ECO:0000259" key="6">
    <source>
        <dbReference type="Pfam" id="PF01782"/>
    </source>
</evidence>
<dbReference type="GO" id="GO:0006364">
    <property type="term" value="P:rRNA processing"/>
    <property type="evidence" value="ECO:0007669"/>
    <property type="project" value="UniProtKB-UniRule"/>
</dbReference>
<dbReference type="EMBL" id="LS974202">
    <property type="protein sequence ID" value="SSC13260.1"/>
    <property type="molecule type" value="Genomic_DNA"/>
</dbReference>
<dbReference type="Gene3D" id="2.30.30.240">
    <property type="entry name" value="PRC-barrel domain"/>
    <property type="match status" value="1"/>
</dbReference>
<keyword evidence="3 5" id="KW-0698">rRNA processing</keyword>
<reference evidence="8 9" key="1">
    <citation type="submission" date="2017-01" db="EMBL/GenBank/DDBJ databases">
        <authorList>
            <person name="Erauso G."/>
        </authorList>
    </citation>
    <scope>NUCLEOTIDE SEQUENCE [LARGE SCALE GENOMIC DNA]</scope>
    <source>
        <strain evidence="8">MESINF1</strain>
    </source>
</reference>